<accession>A0A239I0H7</accession>
<organism evidence="2 3">
    <name type="scientific">Geodermatophilus pulveris</name>
    <dbReference type="NCBI Taxonomy" id="1564159"/>
    <lineage>
        <taxon>Bacteria</taxon>
        <taxon>Bacillati</taxon>
        <taxon>Actinomycetota</taxon>
        <taxon>Actinomycetes</taxon>
        <taxon>Geodermatophilales</taxon>
        <taxon>Geodermatophilaceae</taxon>
        <taxon>Geodermatophilus</taxon>
    </lineage>
</organism>
<protein>
    <submittedName>
        <fullName evidence="2">Uncharacterized protein</fullName>
    </submittedName>
</protein>
<evidence type="ECO:0000256" key="1">
    <source>
        <dbReference type="SAM" id="MobiDB-lite"/>
    </source>
</evidence>
<dbReference type="OrthoDB" id="5195999at2"/>
<evidence type="ECO:0000313" key="3">
    <source>
        <dbReference type="Proteomes" id="UP000198373"/>
    </source>
</evidence>
<proteinExistence type="predicted"/>
<feature type="compositionally biased region" description="Basic and acidic residues" evidence="1">
    <location>
        <begin position="33"/>
        <end position="60"/>
    </location>
</feature>
<name>A0A239I0H7_9ACTN</name>
<dbReference type="EMBL" id="FZOO01000009">
    <property type="protein sequence ID" value="SNS86533.1"/>
    <property type="molecule type" value="Genomic_DNA"/>
</dbReference>
<dbReference type="RefSeq" id="WP_089306823.1">
    <property type="nucleotide sequence ID" value="NZ_FZOO01000009.1"/>
</dbReference>
<sequence>MTDPEGSDRIQDVPTSSGSGGDSSTGTGFDDVPLTREEAVERDAAQPDDLPARADSDPARAQRGGPGGSL</sequence>
<feature type="compositionally biased region" description="Basic and acidic residues" evidence="1">
    <location>
        <begin position="1"/>
        <end position="11"/>
    </location>
</feature>
<gene>
    <name evidence="2" type="ORF">SAMN06893096_109119</name>
</gene>
<keyword evidence="3" id="KW-1185">Reference proteome</keyword>
<dbReference type="AlphaFoldDB" id="A0A239I0H7"/>
<dbReference type="Proteomes" id="UP000198373">
    <property type="component" value="Unassembled WGS sequence"/>
</dbReference>
<reference evidence="3" key="1">
    <citation type="submission" date="2017-06" db="EMBL/GenBank/DDBJ databases">
        <authorList>
            <person name="Varghese N."/>
            <person name="Submissions S."/>
        </authorList>
    </citation>
    <scope>NUCLEOTIDE SEQUENCE [LARGE SCALE GENOMIC DNA]</scope>
    <source>
        <strain evidence="3">DSM 46839</strain>
    </source>
</reference>
<evidence type="ECO:0000313" key="2">
    <source>
        <dbReference type="EMBL" id="SNS86533.1"/>
    </source>
</evidence>
<feature type="region of interest" description="Disordered" evidence="1">
    <location>
        <begin position="1"/>
        <end position="70"/>
    </location>
</feature>